<dbReference type="RefSeq" id="WP_249304910.1">
    <property type="nucleotide sequence ID" value="NZ_JACRSW010000030.1"/>
</dbReference>
<dbReference type="Proteomes" id="UP000637513">
    <property type="component" value="Unassembled WGS sequence"/>
</dbReference>
<feature type="binding site" evidence="7">
    <location>
        <position position="605"/>
    </location>
    <ligand>
        <name>deamido-NAD(+)</name>
        <dbReference type="ChEBI" id="CHEBI:58437"/>
        <note>ligand shared between two neighboring subunits</note>
    </ligand>
</feature>
<evidence type="ECO:0000259" key="10">
    <source>
        <dbReference type="PROSITE" id="PS50263"/>
    </source>
</evidence>
<feature type="binding site" evidence="7">
    <location>
        <position position="202"/>
    </location>
    <ligand>
        <name>L-glutamine</name>
        <dbReference type="ChEBI" id="CHEBI:58359"/>
    </ligand>
</feature>
<dbReference type="InterPro" id="IPR014445">
    <property type="entry name" value="Gln-dep_NAD_synthase"/>
</dbReference>
<feature type="active site" description="For glutaminase activity" evidence="7">
    <location>
        <position position="115"/>
    </location>
</feature>
<dbReference type="PANTHER" id="PTHR23090">
    <property type="entry name" value="NH 3 /GLUTAMINE-DEPENDENT NAD + SYNTHETASE"/>
    <property type="match status" value="1"/>
</dbReference>
<dbReference type="PIRSF" id="PIRSF006630">
    <property type="entry name" value="NADS_GAT"/>
    <property type="match status" value="1"/>
</dbReference>
<comment type="similarity">
    <text evidence="2 7 8">In the C-terminal section; belongs to the NAD synthetase family.</text>
</comment>
<feature type="domain" description="CN hydrolase" evidence="10">
    <location>
        <begin position="6"/>
        <end position="273"/>
    </location>
</feature>
<feature type="binding site" evidence="7">
    <location>
        <position position="121"/>
    </location>
    <ligand>
        <name>L-glutamine</name>
        <dbReference type="ChEBI" id="CHEBI:58359"/>
    </ligand>
</feature>
<evidence type="ECO:0000256" key="9">
    <source>
        <dbReference type="RuleBase" id="RU003811"/>
    </source>
</evidence>
<comment type="similarity">
    <text evidence="9">Belongs to the NAD synthetase family.</text>
</comment>
<protein>
    <recommendedName>
        <fullName evidence="7 8">Glutamine-dependent NAD(+) synthetase</fullName>
        <ecNumber evidence="7 8">6.3.5.1</ecNumber>
    </recommendedName>
    <alternativeName>
        <fullName evidence="7 8">NAD(+) synthase [glutamine-hydrolyzing]</fullName>
    </alternativeName>
</protein>
<feature type="active site" description="Nucleophile; for glutaminase activity" evidence="7">
    <location>
        <position position="175"/>
    </location>
</feature>
<evidence type="ECO:0000313" key="12">
    <source>
        <dbReference type="Proteomes" id="UP000637513"/>
    </source>
</evidence>
<dbReference type="PANTHER" id="PTHR23090:SF9">
    <property type="entry name" value="GLUTAMINE-DEPENDENT NAD(+) SYNTHETASE"/>
    <property type="match status" value="1"/>
</dbReference>
<feature type="binding site" evidence="7">
    <location>
        <begin position="478"/>
        <end position="481"/>
    </location>
    <ligand>
        <name>deamido-NAD(+)</name>
        <dbReference type="ChEBI" id="CHEBI:58437"/>
        <note>ligand shared between two neighboring subunits</note>
    </ligand>
</feature>
<feature type="binding site" evidence="7">
    <location>
        <begin position="358"/>
        <end position="365"/>
    </location>
    <ligand>
        <name>ATP</name>
        <dbReference type="ChEBI" id="CHEBI:30616"/>
    </ligand>
</feature>
<dbReference type="CDD" id="cd00553">
    <property type="entry name" value="NAD_synthase"/>
    <property type="match status" value="1"/>
</dbReference>
<dbReference type="InterPro" id="IPR014729">
    <property type="entry name" value="Rossmann-like_a/b/a_fold"/>
</dbReference>
<comment type="function">
    <text evidence="7">Catalyzes the ATP-dependent amidation of deamido-NAD to form NAD. Uses L-glutamine as a nitrogen source.</text>
</comment>
<organism evidence="11 12">
    <name type="scientific">Jutongia hominis</name>
    <dbReference type="NCBI Taxonomy" id="2763664"/>
    <lineage>
        <taxon>Bacteria</taxon>
        <taxon>Bacillati</taxon>
        <taxon>Bacillota</taxon>
        <taxon>Clostridia</taxon>
        <taxon>Lachnospirales</taxon>
        <taxon>Lachnospiraceae</taxon>
        <taxon>Jutongia</taxon>
    </lineage>
</organism>
<feature type="binding site" evidence="7">
    <location>
        <position position="444"/>
    </location>
    <ligand>
        <name>deamido-NAD(+)</name>
        <dbReference type="ChEBI" id="CHEBI:58437"/>
        <note>ligand shared between two neighboring subunits</note>
    </ligand>
</feature>
<dbReference type="CDD" id="cd07570">
    <property type="entry name" value="GAT_Gln-NAD-synth"/>
    <property type="match status" value="1"/>
</dbReference>
<comment type="pathway">
    <text evidence="1 7 8">Cofactor biosynthesis; NAD(+) biosynthesis; NAD(+) from deamido-NAD(+) (L-Gln route): step 1/1.</text>
</comment>
<evidence type="ECO:0000256" key="8">
    <source>
        <dbReference type="PIRNR" id="PIRNR006630"/>
    </source>
</evidence>
<feature type="active site" description="Proton acceptor; for glutaminase activity" evidence="7">
    <location>
        <position position="46"/>
    </location>
</feature>
<keyword evidence="4 7" id="KW-0547">Nucleotide-binding</keyword>
<evidence type="ECO:0000256" key="1">
    <source>
        <dbReference type="ARBA" id="ARBA00005188"/>
    </source>
</evidence>
<proteinExistence type="inferred from homology"/>
<evidence type="ECO:0000256" key="7">
    <source>
        <dbReference type="HAMAP-Rule" id="MF_02090"/>
    </source>
</evidence>
<keyword evidence="12" id="KW-1185">Reference proteome</keyword>
<dbReference type="InterPro" id="IPR036526">
    <property type="entry name" value="C-N_Hydrolase_sf"/>
</dbReference>
<keyword evidence="6 7" id="KW-0520">NAD</keyword>
<dbReference type="InterPro" id="IPR022310">
    <property type="entry name" value="NAD/GMP_synthase"/>
</dbReference>
<keyword evidence="5 7" id="KW-0067">ATP-binding</keyword>
<feature type="binding site" evidence="7">
    <location>
        <position position="208"/>
    </location>
    <ligand>
        <name>L-glutamine</name>
        <dbReference type="ChEBI" id="CHEBI:58359"/>
    </ligand>
</feature>
<evidence type="ECO:0000256" key="6">
    <source>
        <dbReference type="ARBA" id="ARBA00023027"/>
    </source>
</evidence>
<dbReference type="InterPro" id="IPR003010">
    <property type="entry name" value="C-N_Hydrolase"/>
</dbReference>
<dbReference type="InterPro" id="IPR041856">
    <property type="entry name" value="NAD+_synth_C"/>
</dbReference>
<evidence type="ECO:0000256" key="3">
    <source>
        <dbReference type="ARBA" id="ARBA00022598"/>
    </source>
</evidence>
<evidence type="ECO:0000256" key="4">
    <source>
        <dbReference type="ARBA" id="ARBA00022741"/>
    </source>
</evidence>
<dbReference type="NCBIfam" id="NF002730">
    <property type="entry name" value="PRK02628.1"/>
    <property type="match status" value="1"/>
</dbReference>
<dbReference type="SUPFAM" id="SSF56317">
    <property type="entry name" value="Carbon-nitrogen hydrolase"/>
    <property type="match status" value="1"/>
</dbReference>
<dbReference type="HAMAP" id="MF_02090">
    <property type="entry name" value="NadE_glutamine_dep"/>
    <property type="match status" value="1"/>
</dbReference>
<dbReference type="EC" id="6.3.5.1" evidence="7 8"/>
<dbReference type="Pfam" id="PF00795">
    <property type="entry name" value="CN_hydrolase"/>
    <property type="match status" value="1"/>
</dbReference>
<dbReference type="Gene3D" id="3.40.50.620">
    <property type="entry name" value="HUPs"/>
    <property type="match status" value="1"/>
</dbReference>
<evidence type="ECO:0000256" key="5">
    <source>
        <dbReference type="ARBA" id="ARBA00022840"/>
    </source>
</evidence>
<dbReference type="EMBL" id="JACRSW010000030">
    <property type="protein sequence ID" value="MBC8557616.1"/>
    <property type="molecule type" value="Genomic_DNA"/>
</dbReference>
<feature type="binding site" evidence="7">
    <location>
        <position position="468"/>
    </location>
    <ligand>
        <name>ATP</name>
        <dbReference type="ChEBI" id="CHEBI:30616"/>
    </ligand>
</feature>
<gene>
    <name evidence="7" type="primary">nadE</name>
    <name evidence="11" type="ORF">H8700_07825</name>
</gene>
<comment type="catalytic activity">
    <reaction evidence="7 8">
        <text>deamido-NAD(+) + L-glutamine + ATP + H2O = L-glutamate + AMP + diphosphate + NAD(+) + H(+)</text>
        <dbReference type="Rhea" id="RHEA:24384"/>
        <dbReference type="ChEBI" id="CHEBI:15377"/>
        <dbReference type="ChEBI" id="CHEBI:15378"/>
        <dbReference type="ChEBI" id="CHEBI:29985"/>
        <dbReference type="ChEBI" id="CHEBI:30616"/>
        <dbReference type="ChEBI" id="CHEBI:33019"/>
        <dbReference type="ChEBI" id="CHEBI:57540"/>
        <dbReference type="ChEBI" id="CHEBI:58359"/>
        <dbReference type="ChEBI" id="CHEBI:58437"/>
        <dbReference type="ChEBI" id="CHEBI:456215"/>
        <dbReference type="EC" id="6.3.5.1"/>
    </reaction>
</comment>
<dbReference type="NCBIfam" id="TIGR00552">
    <property type="entry name" value="nadE"/>
    <property type="match status" value="1"/>
</dbReference>
<sequence length="648" mass="72477">MKDGFLRVAAATPDVSVADIAHNVTNIIARIKEANSRDAKVVVFPELCMTGYTCNDLFLQELLLDKICDGLKEILAASIATDMLIVVGFPFFLHNSLYNVAAVIHEGKILGIVPKQHIPNYSEFYEARHFTTPGKGYERITLTALGDAGKDIPFGTNLLFQADNMTEFILGIDICEDLWMPIPPSCEHALVGATVIANLSASDETTGKDIYRRELVRNQSARLVSGYIYADAGEGESSTDLVFAGHNIISENGTILKETSRFHNDMIISELDLKKLISERRRMSTYETILPKDAGYLILPFHFHHVGTTNLTRTFTQTPFVPQNKADRDRRCNEILNIQALGLKKRLAHTHCTSAVVGISGGLDSTLALLVTAKAFDMLGLDRSGILSVTMPCFGTTDRTYQNACELTKILGATLKEIPIHEAVNLHFRDIGHDSSVHDVTYENSQARQRTLILMNLANQTNGMVIGTGDMSELALGWATYNGDHMSMYGVNCSVPKTLVRYLVLYYAETTKEQKLHDILLDVLDTPVSPELLPPKDGKIAQKTEDIVGPYELHDFFLYYLMRFGFRPAKIYRLAKYTFDGVYDDKTIYKWLRTFYWRFFAQQFKRSCLPDGPKVGSVALSPRGDWRMPSDASVNLWLAELDKINPDA</sequence>
<comment type="caution">
    <text evidence="11">The sequence shown here is derived from an EMBL/GenBank/DDBJ whole genome shotgun (WGS) entry which is preliminary data.</text>
</comment>
<dbReference type="Gene3D" id="3.60.110.10">
    <property type="entry name" value="Carbon-nitrogen hydrolase"/>
    <property type="match status" value="1"/>
</dbReference>
<evidence type="ECO:0000313" key="11">
    <source>
        <dbReference type="EMBL" id="MBC8557616.1"/>
    </source>
</evidence>
<dbReference type="GO" id="GO:0008795">
    <property type="term" value="F:NAD+ synthase activity"/>
    <property type="evidence" value="ECO:0007669"/>
    <property type="project" value="UniProtKB-EC"/>
</dbReference>
<dbReference type="PROSITE" id="PS50263">
    <property type="entry name" value="CN_HYDROLASE"/>
    <property type="match status" value="1"/>
</dbReference>
<dbReference type="Gene3D" id="1.10.10.1140">
    <property type="entry name" value="Glutamine-dependent NAD+ synthetase, C-terminal domain"/>
    <property type="match status" value="1"/>
</dbReference>
<dbReference type="Pfam" id="PF02540">
    <property type="entry name" value="NAD_synthase"/>
    <property type="match status" value="1"/>
</dbReference>
<name>A0ABR7MUZ4_9FIRM</name>
<feature type="binding site" evidence="7">
    <location>
        <position position="473"/>
    </location>
    <ligand>
        <name>deamido-NAD(+)</name>
        <dbReference type="ChEBI" id="CHEBI:58437"/>
        <note>ligand shared between two neighboring subunits</note>
    </ligand>
</feature>
<accession>A0ABR7MUZ4</accession>
<dbReference type="SUPFAM" id="SSF52402">
    <property type="entry name" value="Adenine nucleotide alpha hydrolases-like"/>
    <property type="match status" value="1"/>
</dbReference>
<keyword evidence="3 7" id="KW-0436">Ligase</keyword>
<dbReference type="InterPro" id="IPR003694">
    <property type="entry name" value="NAD_synthase"/>
</dbReference>
<evidence type="ECO:0000256" key="2">
    <source>
        <dbReference type="ARBA" id="ARBA00007145"/>
    </source>
</evidence>
<reference evidence="11 12" key="1">
    <citation type="submission" date="2020-08" db="EMBL/GenBank/DDBJ databases">
        <title>Genome public.</title>
        <authorList>
            <person name="Liu C."/>
            <person name="Sun Q."/>
        </authorList>
    </citation>
    <scope>NUCLEOTIDE SEQUENCE [LARGE SCALE GENOMIC DNA]</scope>
    <source>
        <strain evidence="11 12">BX3</strain>
    </source>
</reference>